<name>A0A8J3XIV8_9ACTN</name>
<dbReference type="Proteomes" id="UP000622547">
    <property type="component" value="Unassembled WGS sequence"/>
</dbReference>
<evidence type="ECO:0000313" key="1">
    <source>
        <dbReference type="EMBL" id="GII41346.1"/>
    </source>
</evidence>
<comment type="caution">
    <text evidence="1">The sequence shown here is derived from an EMBL/GenBank/DDBJ whole genome shotgun (WGS) entry which is preliminary data.</text>
</comment>
<accession>A0A8J3XIV8</accession>
<evidence type="ECO:0000313" key="2">
    <source>
        <dbReference type="Proteomes" id="UP000622547"/>
    </source>
</evidence>
<organism evidence="1 2">
    <name type="scientific">Planotetraspora phitsanulokensis</name>
    <dbReference type="NCBI Taxonomy" id="575192"/>
    <lineage>
        <taxon>Bacteria</taxon>
        <taxon>Bacillati</taxon>
        <taxon>Actinomycetota</taxon>
        <taxon>Actinomycetes</taxon>
        <taxon>Streptosporangiales</taxon>
        <taxon>Streptosporangiaceae</taxon>
        <taxon>Planotetraspora</taxon>
    </lineage>
</organism>
<dbReference type="AlphaFoldDB" id="A0A8J3XIV8"/>
<keyword evidence="2" id="KW-1185">Reference proteome</keyword>
<dbReference type="RefSeq" id="WP_204076816.1">
    <property type="nucleotide sequence ID" value="NZ_BAABHI010000007.1"/>
</dbReference>
<dbReference type="InterPro" id="IPR014543">
    <property type="entry name" value="UCP028291"/>
</dbReference>
<dbReference type="Gene3D" id="3.30.310.50">
    <property type="entry name" value="Alpha-D-phosphohexomutase, C-terminal domain"/>
    <property type="match status" value="1"/>
</dbReference>
<sequence>MPILQAQIQTTRAGRYLVQFCKHAAAMGGGHAARTHAHGSAAHREVQVAAEWSDTSGTVTFTPWGQCTLVAEADGLTVRIEAPDEEGMIRIRDVVTRDFDRFGRRDSVTVTWQRPGPEIPDRT</sequence>
<evidence type="ECO:0008006" key="3">
    <source>
        <dbReference type="Google" id="ProtNLM"/>
    </source>
</evidence>
<gene>
    <name evidence="1" type="ORF">Pph01_63490</name>
</gene>
<reference evidence="1 2" key="1">
    <citation type="submission" date="2021-01" db="EMBL/GenBank/DDBJ databases">
        <title>Whole genome shotgun sequence of Planotetraspora phitsanulokensis NBRC 104273.</title>
        <authorList>
            <person name="Komaki H."/>
            <person name="Tamura T."/>
        </authorList>
    </citation>
    <scope>NUCLEOTIDE SEQUENCE [LARGE SCALE GENOMIC DNA]</scope>
    <source>
        <strain evidence="1 2">NBRC 104273</strain>
    </source>
</reference>
<protein>
    <recommendedName>
        <fullName evidence="3">DUF2218 domain-containing protein</fullName>
    </recommendedName>
</protein>
<dbReference type="Pfam" id="PF09981">
    <property type="entry name" value="DUF2218"/>
    <property type="match status" value="1"/>
</dbReference>
<dbReference type="EMBL" id="BOOP01000032">
    <property type="protein sequence ID" value="GII41346.1"/>
    <property type="molecule type" value="Genomic_DNA"/>
</dbReference>
<proteinExistence type="predicted"/>